<keyword evidence="6" id="KW-1185">Reference proteome</keyword>
<evidence type="ECO:0008006" key="7">
    <source>
        <dbReference type="Google" id="ProtNLM"/>
    </source>
</evidence>
<evidence type="ECO:0000259" key="4">
    <source>
        <dbReference type="Pfam" id="PF19033"/>
    </source>
</evidence>
<dbReference type="Pfam" id="PF19033">
    <property type="entry name" value="Intu_longin_3"/>
    <property type="match status" value="1"/>
</dbReference>
<dbReference type="Proteomes" id="UP001519460">
    <property type="component" value="Unassembled WGS sequence"/>
</dbReference>
<dbReference type="EMBL" id="JACVVK020000026">
    <property type="protein sequence ID" value="KAK7502379.1"/>
    <property type="molecule type" value="Genomic_DNA"/>
</dbReference>
<organism evidence="5 6">
    <name type="scientific">Batillaria attramentaria</name>
    <dbReference type="NCBI Taxonomy" id="370345"/>
    <lineage>
        <taxon>Eukaryota</taxon>
        <taxon>Metazoa</taxon>
        <taxon>Spiralia</taxon>
        <taxon>Lophotrochozoa</taxon>
        <taxon>Mollusca</taxon>
        <taxon>Gastropoda</taxon>
        <taxon>Caenogastropoda</taxon>
        <taxon>Sorbeoconcha</taxon>
        <taxon>Cerithioidea</taxon>
        <taxon>Batillariidae</taxon>
        <taxon>Batillaria</taxon>
    </lineage>
</organism>
<dbReference type="Pfam" id="PF19031">
    <property type="entry name" value="Intu_longin_1"/>
    <property type="match status" value="1"/>
</dbReference>
<sequence length="453" mass="52259">MASKGSAGLLNFFIFNSKYGAREGEEEKKVMFYFPEEADIDTKVKNIGLAEAIVQFTSTFSDLPCQSMHTQKSRQLYLEPEPGFWMAMTVSLPYKEKTKDGQPYVEYREDDVQDSVFAAVLDFAYRMFKLFNGTFEHILQRADGDVETLKQRLGHFYNKYLLTLKLSQCDLLDVFNGIHFLPLDKNTYLRIQCFINQLEAAFPTVKYTAFLYNDKLVWSGLEQEDMRTMYLYLTTSLFPSYNLQEHQGGSQPRRFMTGPPDLSDDKAIGKLPRVFVSTDTENEECYLLVYRAMSATICMLINVKCQLNVQLCRKLDAMLAPQMTKLASDIKEQHYQRAAPPSTTDPMFKYIYFNHMNLAQQTTVHLDLQKRAGINIPQEIMRLLGDINADLTRSNHDGETIVKTTSDFWVVGKKSDSREFYVVINQKNANLIEINEEVKRLCTSHLNSVFFLD</sequence>
<evidence type="ECO:0000259" key="3">
    <source>
        <dbReference type="Pfam" id="PF19032"/>
    </source>
</evidence>
<dbReference type="PANTHER" id="PTHR13056">
    <property type="entry name" value="VACUOLAR FUSION PROTEIN CCZ1 HOMOLOG-RELATED"/>
    <property type="match status" value="1"/>
</dbReference>
<dbReference type="InterPro" id="IPR043988">
    <property type="entry name" value="CCZ1/INTU_longin_2"/>
</dbReference>
<feature type="domain" description="CCZ1/INTU/HSP4 first Longin" evidence="2">
    <location>
        <begin position="10"/>
        <end position="133"/>
    </location>
</feature>
<comment type="similarity">
    <text evidence="1">Belongs to the CCZ1 family.</text>
</comment>
<protein>
    <recommendedName>
        <fullName evidence="7">Vacuolar fusion protein CCZ1 homolog</fullName>
    </recommendedName>
</protein>
<evidence type="ECO:0000259" key="2">
    <source>
        <dbReference type="Pfam" id="PF19031"/>
    </source>
</evidence>
<feature type="domain" description="CCZ1/INTU/HPS4 third Longin" evidence="4">
    <location>
        <begin position="345"/>
        <end position="441"/>
    </location>
</feature>
<evidence type="ECO:0000256" key="1">
    <source>
        <dbReference type="ARBA" id="ARBA00005352"/>
    </source>
</evidence>
<name>A0ABD0LS51_9CAEN</name>
<comment type="caution">
    <text evidence="5">The sequence shown here is derived from an EMBL/GenBank/DDBJ whole genome shotgun (WGS) entry which is preliminary data.</text>
</comment>
<dbReference type="AlphaFoldDB" id="A0ABD0LS51"/>
<feature type="domain" description="CCZ1/INTU second Longin" evidence="3">
    <location>
        <begin position="205"/>
        <end position="319"/>
    </location>
</feature>
<evidence type="ECO:0000313" key="5">
    <source>
        <dbReference type="EMBL" id="KAK7502379.1"/>
    </source>
</evidence>
<dbReference type="InterPro" id="IPR043989">
    <property type="entry name" value="CCZ1/INTU/HSP4_longin_3"/>
</dbReference>
<dbReference type="Pfam" id="PF19032">
    <property type="entry name" value="Intu_longin_2"/>
    <property type="match status" value="1"/>
</dbReference>
<dbReference type="InterPro" id="IPR043987">
    <property type="entry name" value="CCZ1/INTU/HSP4_longin_1"/>
</dbReference>
<accession>A0ABD0LS51</accession>
<dbReference type="PANTHER" id="PTHR13056:SF0">
    <property type="entry name" value="VACUOLAR FUSION PROTEIN CCZ1 HOMOLOG-RELATED"/>
    <property type="match status" value="1"/>
</dbReference>
<reference evidence="5 6" key="1">
    <citation type="journal article" date="2023" name="Sci. Data">
        <title>Genome assembly of the Korean intertidal mud-creeper Batillaria attramentaria.</title>
        <authorList>
            <person name="Patra A.K."/>
            <person name="Ho P.T."/>
            <person name="Jun S."/>
            <person name="Lee S.J."/>
            <person name="Kim Y."/>
            <person name="Won Y.J."/>
        </authorList>
    </citation>
    <scope>NUCLEOTIDE SEQUENCE [LARGE SCALE GENOMIC DNA]</scope>
    <source>
        <strain evidence="5">Wonlab-2016</strain>
    </source>
</reference>
<gene>
    <name evidence="5" type="ORF">BaRGS_00006332</name>
</gene>
<proteinExistence type="inferred from homology"/>
<dbReference type="InterPro" id="IPR013176">
    <property type="entry name" value="Ccz1"/>
</dbReference>
<evidence type="ECO:0000313" key="6">
    <source>
        <dbReference type="Proteomes" id="UP001519460"/>
    </source>
</evidence>